<dbReference type="SUPFAM" id="SSF53187">
    <property type="entry name" value="Zn-dependent exopeptidases"/>
    <property type="match status" value="1"/>
</dbReference>
<keyword evidence="4 8" id="KW-0479">Metal-binding</keyword>
<dbReference type="Gene3D" id="2.40.30.40">
    <property type="entry name" value="Peptidase M42, domain 2"/>
    <property type="match status" value="1"/>
</dbReference>
<dbReference type="PANTHER" id="PTHR32481:SF0">
    <property type="entry name" value="AMINOPEPTIDASE YPDE-RELATED"/>
    <property type="match status" value="1"/>
</dbReference>
<organism evidence="9 10">
    <name type="scientific">Hymenobacter polaris</name>
    <dbReference type="NCBI Taxonomy" id="2682546"/>
    <lineage>
        <taxon>Bacteria</taxon>
        <taxon>Pseudomonadati</taxon>
        <taxon>Bacteroidota</taxon>
        <taxon>Cytophagia</taxon>
        <taxon>Cytophagales</taxon>
        <taxon>Hymenobacteraceae</taxon>
        <taxon>Hymenobacter</taxon>
    </lineage>
</organism>
<reference evidence="9 10" key="1">
    <citation type="submission" date="2020-04" db="EMBL/GenBank/DDBJ databases">
        <title>Hymenobacter polaris sp. nov., isolated from Arctic soil.</title>
        <authorList>
            <person name="Dahal R.H."/>
        </authorList>
    </citation>
    <scope>NUCLEOTIDE SEQUENCE [LARGE SCALE GENOMIC DNA]</scope>
    <source>
        <strain evidence="9 10">RP-2-7</strain>
    </source>
</reference>
<evidence type="ECO:0000256" key="6">
    <source>
        <dbReference type="PIRNR" id="PIRNR001123"/>
    </source>
</evidence>
<feature type="binding site" evidence="8">
    <location>
        <position position="156"/>
    </location>
    <ligand>
        <name>Zn(2+)</name>
        <dbReference type="ChEBI" id="CHEBI:29105"/>
        <label>1</label>
    </ligand>
</feature>
<evidence type="ECO:0000256" key="1">
    <source>
        <dbReference type="ARBA" id="ARBA00006272"/>
    </source>
</evidence>
<evidence type="ECO:0000256" key="3">
    <source>
        <dbReference type="ARBA" id="ARBA00022670"/>
    </source>
</evidence>
<dbReference type="InterPro" id="IPR008007">
    <property type="entry name" value="Peptidase_M42"/>
</dbReference>
<dbReference type="GO" id="GO:0004177">
    <property type="term" value="F:aminopeptidase activity"/>
    <property type="evidence" value="ECO:0007669"/>
    <property type="project" value="UniProtKB-UniRule"/>
</dbReference>
<protein>
    <submittedName>
        <fullName evidence="9">M20/M25/M40 family metallo-hydrolase</fullName>
    </submittedName>
</protein>
<sequence length="312" mass="34479">MHLLKTLCAFPAPSGEEAGLTQFVLDYVREHGPGWRQPPLVVHDENRLQDCLVLVFGQPRTAVFTHLDSIGFMVRYGRGLVPIGGPETEIGYQLVGEDAQGKIACTLAVTKTEDEDGDETEALGYEFSRAVAPGTSLTFACDFRETDTTVQSCYLDNRLGLWVALKLAETLEHGILAFSCGEEHGGGSVPYLARFIYEQYGVRQALICDITWASEGVRPGQGCAISRRDSAIPRRSYVERIRRLAEAAGVPYQLEVEEHGGSDGRELQRADVAWDWCFVGAPEENVHTPHELVHKADIASMLALYQVLLREL</sequence>
<keyword evidence="10" id="KW-1185">Reference proteome</keyword>
<dbReference type="PANTHER" id="PTHR32481">
    <property type="entry name" value="AMINOPEPTIDASE"/>
    <property type="match status" value="1"/>
</dbReference>
<keyword evidence="2" id="KW-0031">Aminopeptidase</keyword>
<accession>A0A7Y0AIN2</accession>
<feature type="binding site" evidence="8">
    <location>
        <position position="287"/>
    </location>
    <ligand>
        <name>Zn(2+)</name>
        <dbReference type="ChEBI" id="CHEBI:29105"/>
        <label>2</label>
    </ligand>
</feature>
<feature type="binding site" evidence="8">
    <location>
        <position position="66"/>
    </location>
    <ligand>
        <name>Zn(2+)</name>
        <dbReference type="ChEBI" id="CHEBI:29105"/>
        <label>1</label>
    </ligand>
</feature>
<feature type="binding site" evidence="8">
    <location>
        <position position="156"/>
    </location>
    <ligand>
        <name>Zn(2+)</name>
        <dbReference type="ChEBI" id="CHEBI:29105"/>
        <label>2</label>
    </ligand>
</feature>
<evidence type="ECO:0000256" key="2">
    <source>
        <dbReference type="ARBA" id="ARBA00022438"/>
    </source>
</evidence>
<dbReference type="InterPro" id="IPR051464">
    <property type="entry name" value="Peptidase_M42_aminopept"/>
</dbReference>
<keyword evidence="3" id="KW-0645">Protease</keyword>
<dbReference type="GO" id="GO:0046872">
    <property type="term" value="F:metal ion binding"/>
    <property type="evidence" value="ECO:0007669"/>
    <property type="project" value="UniProtKB-UniRule"/>
</dbReference>
<evidence type="ECO:0000313" key="10">
    <source>
        <dbReference type="Proteomes" id="UP000559626"/>
    </source>
</evidence>
<name>A0A7Y0AIN2_9BACT</name>
<comment type="caution">
    <text evidence="9">The sequence shown here is derived from an EMBL/GenBank/DDBJ whole genome shotgun (WGS) entry which is preliminary data.</text>
</comment>
<evidence type="ECO:0000256" key="8">
    <source>
        <dbReference type="PIRSR" id="PIRSR001123-2"/>
    </source>
</evidence>
<feature type="binding site" evidence="8">
    <location>
        <position position="183"/>
    </location>
    <ligand>
        <name>Zn(2+)</name>
        <dbReference type="ChEBI" id="CHEBI:29105"/>
        <label>2</label>
    </ligand>
</feature>
<dbReference type="AlphaFoldDB" id="A0A7Y0AIN2"/>
<dbReference type="Gene3D" id="3.40.630.10">
    <property type="entry name" value="Zn peptidases"/>
    <property type="match status" value="1"/>
</dbReference>
<comment type="cofactor">
    <cofactor evidence="8">
        <name>a divalent metal cation</name>
        <dbReference type="ChEBI" id="CHEBI:60240"/>
    </cofactor>
    <text evidence="8">Binds 2 divalent metal cations per subunit.</text>
</comment>
<dbReference type="InterPro" id="IPR023367">
    <property type="entry name" value="Peptidase_M42_dom2"/>
</dbReference>
<evidence type="ECO:0000313" key="9">
    <source>
        <dbReference type="EMBL" id="NML68076.1"/>
    </source>
</evidence>
<proteinExistence type="inferred from homology"/>
<dbReference type="Pfam" id="PF05343">
    <property type="entry name" value="Peptidase_M42"/>
    <property type="match status" value="1"/>
</dbReference>
<dbReference type="GO" id="GO:0006508">
    <property type="term" value="P:proteolysis"/>
    <property type="evidence" value="ECO:0007669"/>
    <property type="project" value="UniProtKB-KW"/>
</dbReference>
<evidence type="ECO:0000256" key="4">
    <source>
        <dbReference type="ARBA" id="ARBA00022723"/>
    </source>
</evidence>
<evidence type="ECO:0000256" key="7">
    <source>
        <dbReference type="PIRSR" id="PIRSR001123-1"/>
    </source>
</evidence>
<dbReference type="PIRSF" id="PIRSF001123">
    <property type="entry name" value="PepA_GA"/>
    <property type="match status" value="1"/>
</dbReference>
<feature type="active site" description="Proton acceptor" evidence="7">
    <location>
        <position position="182"/>
    </location>
</feature>
<keyword evidence="5 9" id="KW-0378">Hydrolase</keyword>
<dbReference type="RefSeq" id="WP_169533780.1">
    <property type="nucleotide sequence ID" value="NZ_JABBGH010000005.1"/>
</dbReference>
<dbReference type="EMBL" id="JABBGH010000005">
    <property type="protein sequence ID" value="NML68076.1"/>
    <property type="molecule type" value="Genomic_DNA"/>
</dbReference>
<comment type="similarity">
    <text evidence="1 6">Belongs to the peptidase M42 family.</text>
</comment>
<dbReference type="Proteomes" id="UP000559626">
    <property type="component" value="Unassembled WGS sequence"/>
</dbReference>
<evidence type="ECO:0000256" key="5">
    <source>
        <dbReference type="ARBA" id="ARBA00022801"/>
    </source>
</evidence>
<gene>
    <name evidence="9" type="ORF">HHL22_22995</name>
</gene>